<gene>
    <name evidence="2" type="ORF">H9723_08495</name>
</gene>
<evidence type="ECO:0000313" key="3">
    <source>
        <dbReference type="Proteomes" id="UP000824116"/>
    </source>
</evidence>
<accession>A0A9D2K163</accession>
<keyword evidence="1" id="KW-0472">Membrane</keyword>
<evidence type="ECO:0000256" key="1">
    <source>
        <dbReference type="SAM" id="Phobius"/>
    </source>
</evidence>
<feature type="transmembrane region" description="Helical" evidence="1">
    <location>
        <begin position="255"/>
        <end position="280"/>
    </location>
</feature>
<feature type="transmembrane region" description="Helical" evidence="1">
    <location>
        <begin position="185"/>
        <end position="205"/>
    </location>
</feature>
<proteinExistence type="predicted"/>
<dbReference type="EMBL" id="DXAY01000195">
    <property type="protein sequence ID" value="HIZ75260.1"/>
    <property type="molecule type" value="Genomic_DNA"/>
</dbReference>
<feature type="transmembrane region" description="Helical" evidence="1">
    <location>
        <begin position="29"/>
        <end position="47"/>
    </location>
</feature>
<comment type="caution">
    <text evidence="2">The sequence shown here is derived from an EMBL/GenBank/DDBJ whole genome shotgun (WGS) entry which is preliminary data.</text>
</comment>
<reference evidence="2" key="2">
    <citation type="submission" date="2021-04" db="EMBL/GenBank/DDBJ databases">
        <authorList>
            <person name="Gilroy R."/>
        </authorList>
    </citation>
    <scope>NUCLEOTIDE SEQUENCE</scope>
    <source>
        <strain evidence="2">CHK196-3914</strain>
    </source>
</reference>
<protein>
    <recommendedName>
        <fullName evidence="4">ABC-2 family transporter protein</fullName>
    </recommendedName>
</protein>
<dbReference type="Proteomes" id="UP000824116">
    <property type="component" value="Unassembled WGS sequence"/>
</dbReference>
<feature type="transmembrane region" description="Helical" evidence="1">
    <location>
        <begin position="107"/>
        <end position="134"/>
    </location>
</feature>
<sequence length="288" mass="31933">MHVKGEQKLRTVLHIAVSEFRRWLRSSRIIILAVMLVFVHMQIITTLQECSAMMGEPVGLMEGFIALGNSGVIVLVVPALFLALMADFPQKAGIDFFYQVRTSKRKWILGQMLFAVGAVVFLVTFLILSSVVMLTGCGEWMSEFSRAVTHYSSVFPERTGDYILQLLPENLYQQMTLGTAVRHTAILMMLYFLLLALVLLVSALLNRKYAGLLADAVLIALGTVSTAAEADWMWLFPMAHSIPWVHFEKYLSEPVFPIAGSYLYLGGICAALAVICLMAAGKYQAGKV</sequence>
<name>A0A9D2K163_9FIRM</name>
<dbReference type="AlphaFoldDB" id="A0A9D2K163"/>
<feature type="transmembrane region" description="Helical" evidence="1">
    <location>
        <begin position="67"/>
        <end position="86"/>
    </location>
</feature>
<organism evidence="2 3">
    <name type="scientific">Candidatus Mediterraneibacter stercoravium</name>
    <dbReference type="NCBI Taxonomy" id="2838685"/>
    <lineage>
        <taxon>Bacteria</taxon>
        <taxon>Bacillati</taxon>
        <taxon>Bacillota</taxon>
        <taxon>Clostridia</taxon>
        <taxon>Lachnospirales</taxon>
        <taxon>Lachnospiraceae</taxon>
        <taxon>Mediterraneibacter</taxon>
    </lineage>
</organism>
<evidence type="ECO:0008006" key="4">
    <source>
        <dbReference type="Google" id="ProtNLM"/>
    </source>
</evidence>
<keyword evidence="1" id="KW-0812">Transmembrane</keyword>
<keyword evidence="1" id="KW-1133">Transmembrane helix</keyword>
<reference evidence="2" key="1">
    <citation type="journal article" date="2021" name="PeerJ">
        <title>Extensive microbial diversity within the chicken gut microbiome revealed by metagenomics and culture.</title>
        <authorList>
            <person name="Gilroy R."/>
            <person name="Ravi A."/>
            <person name="Getino M."/>
            <person name="Pursley I."/>
            <person name="Horton D.L."/>
            <person name="Alikhan N.F."/>
            <person name="Baker D."/>
            <person name="Gharbi K."/>
            <person name="Hall N."/>
            <person name="Watson M."/>
            <person name="Adriaenssens E.M."/>
            <person name="Foster-Nyarko E."/>
            <person name="Jarju S."/>
            <person name="Secka A."/>
            <person name="Antonio M."/>
            <person name="Oren A."/>
            <person name="Chaudhuri R.R."/>
            <person name="La Ragione R."/>
            <person name="Hildebrand F."/>
            <person name="Pallen M.J."/>
        </authorList>
    </citation>
    <scope>NUCLEOTIDE SEQUENCE</scope>
    <source>
        <strain evidence="2">CHK196-3914</strain>
    </source>
</reference>
<evidence type="ECO:0000313" key="2">
    <source>
        <dbReference type="EMBL" id="HIZ75260.1"/>
    </source>
</evidence>
<feature type="transmembrane region" description="Helical" evidence="1">
    <location>
        <begin position="212"/>
        <end position="235"/>
    </location>
</feature>